<accession>A0ABR6BTK0</accession>
<feature type="transmembrane region" description="Helical" evidence="1">
    <location>
        <begin position="107"/>
        <end position="127"/>
    </location>
</feature>
<dbReference type="EMBL" id="JACJID010000006">
    <property type="protein sequence ID" value="MBA8930250.1"/>
    <property type="molecule type" value="Genomic_DNA"/>
</dbReference>
<reference evidence="2 3" key="1">
    <citation type="submission" date="2020-08" db="EMBL/GenBank/DDBJ databases">
        <title>Genomic Encyclopedia of Archaeal and Bacterial Type Strains, Phase II (KMG-II): from individual species to whole genera.</title>
        <authorList>
            <person name="Goeker M."/>
        </authorList>
    </citation>
    <scope>NUCLEOTIDE SEQUENCE [LARGE SCALE GENOMIC DNA]</scope>
    <source>
        <strain evidence="2 3">DSM 43850</strain>
    </source>
</reference>
<dbReference type="InterPro" id="IPR018681">
    <property type="entry name" value="DUF2165_transmembrane"/>
</dbReference>
<keyword evidence="1" id="KW-1133">Transmembrane helix</keyword>
<organism evidence="2 3">
    <name type="scientific">Kutzneria viridogrisea</name>
    <dbReference type="NCBI Taxonomy" id="47990"/>
    <lineage>
        <taxon>Bacteria</taxon>
        <taxon>Bacillati</taxon>
        <taxon>Actinomycetota</taxon>
        <taxon>Actinomycetes</taxon>
        <taxon>Pseudonocardiales</taxon>
        <taxon>Pseudonocardiaceae</taxon>
        <taxon>Kutzneria</taxon>
    </lineage>
</organism>
<comment type="caution">
    <text evidence="2">The sequence shown here is derived from an EMBL/GenBank/DDBJ whole genome shotgun (WGS) entry which is preliminary data.</text>
</comment>
<dbReference type="Pfam" id="PF09933">
    <property type="entry name" value="DUF2165"/>
    <property type="match status" value="1"/>
</dbReference>
<evidence type="ECO:0000313" key="3">
    <source>
        <dbReference type="Proteomes" id="UP000517916"/>
    </source>
</evidence>
<protein>
    <submittedName>
        <fullName evidence="2">Small integral membrane protein</fullName>
    </submittedName>
</protein>
<feature type="transmembrane region" description="Helical" evidence="1">
    <location>
        <begin position="73"/>
        <end position="95"/>
    </location>
</feature>
<sequence length="171" mass="18245">MRVLSGLGSLHLAVAVLTAISTVHLGLIAFGNLTDYETNHAFVEHVFAMDTTFKSPAMMWRAITSPGLVTTGYVLIIAWEALAALVLLAGLVAWLRRSPVAPKLSALGWLMELALFAGGFMAIGGEYFQMWQSSKWNGIASALPHVIISGLGLVLVHLLGSRREAESAAVS</sequence>
<keyword evidence="1" id="KW-0812">Transmembrane</keyword>
<dbReference type="Proteomes" id="UP000517916">
    <property type="component" value="Unassembled WGS sequence"/>
</dbReference>
<keyword evidence="1" id="KW-0472">Membrane</keyword>
<evidence type="ECO:0000313" key="2">
    <source>
        <dbReference type="EMBL" id="MBA8930250.1"/>
    </source>
</evidence>
<name>A0ABR6BTK0_9PSEU</name>
<feature type="transmembrane region" description="Helical" evidence="1">
    <location>
        <begin position="139"/>
        <end position="159"/>
    </location>
</feature>
<proteinExistence type="predicted"/>
<evidence type="ECO:0000256" key="1">
    <source>
        <dbReference type="SAM" id="Phobius"/>
    </source>
</evidence>
<dbReference type="RefSeq" id="WP_182839772.1">
    <property type="nucleotide sequence ID" value="NZ_BAAABQ010000034.1"/>
</dbReference>
<gene>
    <name evidence="2" type="ORF">BC739_007483</name>
</gene>
<keyword evidence="3" id="KW-1185">Reference proteome</keyword>